<reference evidence="2 3" key="1">
    <citation type="submission" date="2022-03" db="EMBL/GenBank/DDBJ databases">
        <authorList>
            <person name="Jo J.-H."/>
            <person name="Im W.-T."/>
        </authorList>
    </citation>
    <scope>NUCLEOTIDE SEQUENCE [LARGE SCALE GENOMIC DNA]</scope>
    <source>
        <strain evidence="2 3">MA9</strain>
    </source>
</reference>
<keyword evidence="1" id="KW-1133">Transmembrane helix</keyword>
<keyword evidence="1" id="KW-0812">Transmembrane</keyword>
<accession>A0ABS9UBJ0</accession>
<comment type="caution">
    <text evidence="2">The sequence shown here is derived from an EMBL/GenBank/DDBJ whole genome shotgun (WGS) entry which is preliminary data.</text>
</comment>
<feature type="transmembrane region" description="Helical" evidence="1">
    <location>
        <begin position="5"/>
        <end position="22"/>
    </location>
</feature>
<evidence type="ECO:0000313" key="2">
    <source>
        <dbReference type="EMBL" id="MCH7321495.1"/>
    </source>
</evidence>
<dbReference type="Proteomes" id="UP001316087">
    <property type="component" value="Unassembled WGS sequence"/>
</dbReference>
<dbReference type="RefSeq" id="WP_241368521.1">
    <property type="nucleotide sequence ID" value="NZ_JAKZFC010000001.1"/>
</dbReference>
<feature type="transmembrane region" description="Helical" evidence="1">
    <location>
        <begin position="54"/>
        <end position="75"/>
    </location>
</feature>
<evidence type="ECO:0000313" key="3">
    <source>
        <dbReference type="Proteomes" id="UP001316087"/>
    </source>
</evidence>
<keyword evidence="3" id="KW-1185">Reference proteome</keyword>
<feature type="transmembrane region" description="Helical" evidence="1">
    <location>
        <begin position="81"/>
        <end position="101"/>
    </location>
</feature>
<evidence type="ECO:0000256" key="1">
    <source>
        <dbReference type="SAM" id="Phobius"/>
    </source>
</evidence>
<dbReference type="EMBL" id="JAKZFC010000001">
    <property type="protein sequence ID" value="MCH7321495.1"/>
    <property type="molecule type" value="Genomic_DNA"/>
</dbReference>
<proteinExistence type="predicted"/>
<sequence length="115" mass="13255">MNKIVLHTEYGFAFLLTLFIYLQLDFSFWLFLLLLFVPDIAMMGYIINSTIGALFYNIGHSVVIPAILIGASILLEIDTLLMISCIWIAHIFLDRCLGYGLKYKQSFKDTHMQRV</sequence>
<feature type="transmembrane region" description="Helical" evidence="1">
    <location>
        <begin position="28"/>
        <end position="47"/>
    </location>
</feature>
<name>A0ABS9UBJ0_9BACL</name>
<protein>
    <submittedName>
        <fullName evidence="2">DUF4260 domain-containing protein</fullName>
    </submittedName>
</protein>
<dbReference type="InterPro" id="IPR025356">
    <property type="entry name" value="DUF4260"/>
</dbReference>
<dbReference type="Pfam" id="PF14079">
    <property type="entry name" value="DUF4260"/>
    <property type="match status" value="1"/>
</dbReference>
<keyword evidence="1" id="KW-0472">Membrane</keyword>
<gene>
    <name evidence="2" type="ORF">LZ480_06265</name>
</gene>
<organism evidence="2 3">
    <name type="scientific">Solibacillus palustris</name>
    <dbReference type="NCBI Taxonomy" id="2908203"/>
    <lineage>
        <taxon>Bacteria</taxon>
        <taxon>Bacillati</taxon>
        <taxon>Bacillota</taxon>
        <taxon>Bacilli</taxon>
        <taxon>Bacillales</taxon>
        <taxon>Caryophanaceae</taxon>
        <taxon>Solibacillus</taxon>
    </lineage>
</organism>